<sequence>MFSVNRTTSAPLGRGVRTADGPVRTEGATVEQLWFLPLFHHLDHSLGPRLGRSPGGATLNTQPVGGP</sequence>
<dbReference type="EMBL" id="CAAE01014695">
    <property type="protein sequence ID" value="CAG02589.1"/>
    <property type="molecule type" value="Genomic_DNA"/>
</dbReference>
<feature type="compositionally biased region" description="Polar residues" evidence="1">
    <location>
        <begin position="58"/>
        <end position="67"/>
    </location>
</feature>
<feature type="region of interest" description="Disordered" evidence="1">
    <location>
        <begin position="1"/>
        <end position="24"/>
    </location>
</feature>
<dbReference type="AlphaFoldDB" id="Q4S9U3"/>
<accession>Q4S9U3</accession>
<gene>
    <name evidence="2" type="ORF">GSTENG00021739001</name>
</gene>
<protein>
    <submittedName>
        <fullName evidence="2">Chromosome 2 SCAF14695, whole genome shotgun sequence</fullName>
    </submittedName>
</protein>
<organism evidence="2">
    <name type="scientific">Tetraodon nigroviridis</name>
    <name type="common">Spotted green pufferfish</name>
    <name type="synonym">Chelonodon nigroviridis</name>
    <dbReference type="NCBI Taxonomy" id="99883"/>
    <lineage>
        <taxon>Eukaryota</taxon>
        <taxon>Metazoa</taxon>
        <taxon>Chordata</taxon>
        <taxon>Craniata</taxon>
        <taxon>Vertebrata</taxon>
        <taxon>Euteleostomi</taxon>
        <taxon>Actinopterygii</taxon>
        <taxon>Neopterygii</taxon>
        <taxon>Teleostei</taxon>
        <taxon>Neoteleostei</taxon>
        <taxon>Acanthomorphata</taxon>
        <taxon>Eupercaria</taxon>
        <taxon>Tetraodontiformes</taxon>
        <taxon>Tetradontoidea</taxon>
        <taxon>Tetraodontidae</taxon>
        <taxon>Tetraodon</taxon>
    </lineage>
</organism>
<reference evidence="2" key="2">
    <citation type="submission" date="2004-02" db="EMBL/GenBank/DDBJ databases">
        <authorList>
            <consortium name="Genoscope"/>
            <consortium name="Whitehead Institute Centre for Genome Research"/>
        </authorList>
    </citation>
    <scope>NUCLEOTIDE SEQUENCE</scope>
</reference>
<feature type="compositionally biased region" description="Polar residues" evidence="1">
    <location>
        <begin position="1"/>
        <end position="10"/>
    </location>
</feature>
<evidence type="ECO:0000256" key="1">
    <source>
        <dbReference type="SAM" id="MobiDB-lite"/>
    </source>
</evidence>
<dbReference type="KEGG" id="tng:GSTEN00021739G001"/>
<evidence type="ECO:0000313" key="2">
    <source>
        <dbReference type="EMBL" id="CAG02589.1"/>
    </source>
</evidence>
<feature type="region of interest" description="Disordered" evidence="1">
    <location>
        <begin position="47"/>
        <end position="67"/>
    </location>
</feature>
<feature type="non-terminal residue" evidence="2">
    <location>
        <position position="67"/>
    </location>
</feature>
<name>Q4S9U3_TETNG</name>
<reference evidence="2" key="1">
    <citation type="journal article" date="2004" name="Nature">
        <title>Genome duplication in the teleost fish Tetraodon nigroviridis reveals the early vertebrate proto-karyotype.</title>
        <authorList>
            <person name="Jaillon O."/>
            <person name="Aury J.-M."/>
            <person name="Brunet F."/>
            <person name="Petit J.-L."/>
            <person name="Stange-Thomann N."/>
            <person name="Mauceli E."/>
            <person name="Bouneau L."/>
            <person name="Fischer C."/>
            <person name="Ozouf-Costaz C."/>
            <person name="Bernot A."/>
            <person name="Nicaud S."/>
            <person name="Jaffe D."/>
            <person name="Fisher S."/>
            <person name="Lutfalla G."/>
            <person name="Dossat C."/>
            <person name="Segurens B."/>
            <person name="Dasilva C."/>
            <person name="Salanoubat M."/>
            <person name="Levy M."/>
            <person name="Boudet N."/>
            <person name="Castellano S."/>
            <person name="Anthouard V."/>
            <person name="Jubin C."/>
            <person name="Castelli V."/>
            <person name="Katinka M."/>
            <person name="Vacherie B."/>
            <person name="Biemont C."/>
            <person name="Skalli Z."/>
            <person name="Cattolico L."/>
            <person name="Poulain J."/>
            <person name="De Berardinis V."/>
            <person name="Cruaud C."/>
            <person name="Duprat S."/>
            <person name="Brottier P."/>
            <person name="Coutanceau J.-P."/>
            <person name="Gouzy J."/>
            <person name="Parra G."/>
            <person name="Lardier G."/>
            <person name="Chapple C."/>
            <person name="McKernan K.J."/>
            <person name="McEwan P."/>
            <person name="Bosak S."/>
            <person name="Kellis M."/>
            <person name="Volff J.-N."/>
            <person name="Guigo R."/>
            <person name="Zody M.C."/>
            <person name="Mesirov J."/>
            <person name="Lindblad-Toh K."/>
            <person name="Birren B."/>
            <person name="Nusbaum C."/>
            <person name="Kahn D."/>
            <person name="Robinson-Rechavi M."/>
            <person name="Laudet V."/>
            <person name="Schachter V."/>
            <person name="Quetier F."/>
            <person name="Saurin W."/>
            <person name="Scarpelli C."/>
            <person name="Wincker P."/>
            <person name="Lander E.S."/>
            <person name="Weissenbach J."/>
            <person name="Roest Crollius H."/>
        </authorList>
    </citation>
    <scope>NUCLEOTIDE SEQUENCE [LARGE SCALE GENOMIC DNA]</scope>
</reference>
<proteinExistence type="predicted"/>